<organism evidence="10 11">
    <name type="scientific">Acetonema longum DSM 6540</name>
    <dbReference type="NCBI Taxonomy" id="1009370"/>
    <lineage>
        <taxon>Bacteria</taxon>
        <taxon>Bacillati</taxon>
        <taxon>Bacillota</taxon>
        <taxon>Negativicutes</taxon>
        <taxon>Acetonemataceae</taxon>
        <taxon>Acetonema</taxon>
    </lineage>
</organism>
<dbReference type="SUPFAM" id="SSF52540">
    <property type="entry name" value="P-loop containing nucleoside triphosphate hydrolases"/>
    <property type="match status" value="1"/>
</dbReference>
<dbReference type="GO" id="GO:0005886">
    <property type="term" value="C:plasma membrane"/>
    <property type="evidence" value="ECO:0007669"/>
    <property type="project" value="UniProtKB-SubCell"/>
</dbReference>
<dbReference type="AlphaFoldDB" id="F7NNX2"/>
<keyword evidence="7" id="KW-0029">Amino-acid transport</keyword>
<name>F7NNX2_9FIRM</name>
<comment type="similarity">
    <text evidence="2">Belongs to the ABC transporter superfamily.</text>
</comment>
<dbReference type="InterPro" id="IPR030679">
    <property type="entry name" value="ABC_ATPase_HisP-typ"/>
</dbReference>
<evidence type="ECO:0000256" key="7">
    <source>
        <dbReference type="ARBA" id="ARBA00022970"/>
    </source>
</evidence>
<evidence type="ECO:0000256" key="2">
    <source>
        <dbReference type="ARBA" id="ARBA00005417"/>
    </source>
</evidence>
<dbReference type="eggNOG" id="COG1126">
    <property type="taxonomic scope" value="Bacteria"/>
</dbReference>
<keyword evidence="4" id="KW-1003">Cell membrane</keyword>
<dbReference type="EMBL" id="AFGF01000234">
    <property type="protein sequence ID" value="EGO62306.1"/>
    <property type="molecule type" value="Genomic_DNA"/>
</dbReference>
<evidence type="ECO:0000256" key="6">
    <source>
        <dbReference type="ARBA" id="ARBA00022840"/>
    </source>
</evidence>
<dbReference type="FunFam" id="3.40.50.300:FF:000020">
    <property type="entry name" value="Amino acid ABC transporter ATP-binding component"/>
    <property type="match status" value="1"/>
</dbReference>
<evidence type="ECO:0000313" key="11">
    <source>
        <dbReference type="Proteomes" id="UP000003240"/>
    </source>
</evidence>
<dbReference type="Pfam" id="PF00005">
    <property type="entry name" value="ABC_tran"/>
    <property type="match status" value="1"/>
</dbReference>
<keyword evidence="6" id="KW-0067">ATP-binding</keyword>
<dbReference type="InterPro" id="IPR027417">
    <property type="entry name" value="P-loop_NTPase"/>
</dbReference>
<dbReference type="Gene3D" id="3.40.50.300">
    <property type="entry name" value="P-loop containing nucleotide triphosphate hydrolases"/>
    <property type="match status" value="1"/>
</dbReference>
<dbReference type="GO" id="GO:0016887">
    <property type="term" value="F:ATP hydrolysis activity"/>
    <property type="evidence" value="ECO:0007669"/>
    <property type="project" value="InterPro"/>
</dbReference>
<reference evidence="10 11" key="1">
    <citation type="journal article" date="2011" name="EMBO J.">
        <title>Structural diversity of bacterial flagellar motors.</title>
        <authorList>
            <person name="Chen S."/>
            <person name="Beeby M."/>
            <person name="Murphy G.E."/>
            <person name="Leadbetter J.R."/>
            <person name="Hendrixson D.R."/>
            <person name="Briegel A."/>
            <person name="Li Z."/>
            <person name="Shi J."/>
            <person name="Tocheva E.I."/>
            <person name="Muller A."/>
            <person name="Dobro M.J."/>
            <person name="Jensen G.J."/>
        </authorList>
    </citation>
    <scope>NUCLEOTIDE SEQUENCE [LARGE SCALE GENOMIC DNA]</scope>
    <source>
        <strain evidence="10 11">DSM 6540</strain>
    </source>
</reference>
<dbReference type="PROSITE" id="PS50893">
    <property type="entry name" value="ABC_TRANSPORTER_2"/>
    <property type="match status" value="1"/>
</dbReference>
<dbReference type="PROSITE" id="PS00211">
    <property type="entry name" value="ABC_TRANSPORTER_1"/>
    <property type="match status" value="1"/>
</dbReference>
<dbReference type="OrthoDB" id="9772862at2"/>
<keyword evidence="3" id="KW-0813">Transport</keyword>
<dbReference type="Proteomes" id="UP000003240">
    <property type="component" value="Unassembled WGS sequence"/>
</dbReference>
<keyword evidence="8" id="KW-0472">Membrane</keyword>
<comment type="subcellular location">
    <subcellularLocation>
        <location evidence="1">Cell membrane</location>
        <topology evidence="1">Peripheral membrane protein</topology>
    </subcellularLocation>
</comment>
<dbReference type="SMART" id="SM00382">
    <property type="entry name" value="AAA"/>
    <property type="match status" value="1"/>
</dbReference>
<keyword evidence="5" id="KW-0547">Nucleotide-binding</keyword>
<dbReference type="PANTHER" id="PTHR43166:SF9">
    <property type="entry name" value="GLUTAMATE_ASPARTATE IMPORT ATP-BINDING PROTEIN GLTL"/>
    <property type="match status" value="1"/>
</dbReference>
<dbReference type="STRING" id="1009370.ALO_19067"/>
<sequence length="239" mass="26438">MISIKAVHKTFGRLHVLKGIDLEVREQEVVVIIGPSGSGKSTLLRCINYLEEPSDGAIVVDGIPLNSEANINTVRAEVGMVFQRFNLFPHMTVMENITLAPRQVRKIGQTEAGQAALDLLKKVGLADKANAYPEQLSGGQQQRVAIARALAMRPKVMLFDEPTSALDPEMIKEVLDVMKTLANEGMTMVVVTHEMAFAREVGDRVIFMDEGRILEQGTPEEIFSHAREERTQAFLSKIL</sequence>
<dbReference type="PANTHER" id="PTHR43166">
    <property type="entry name" value="AMINO ACID IMPORT ATP-BINDING PROTEIN"/>
    <property type="match status" value="1"/>
</dbReference>
<dbReference type="InterPro" id="IPR017871">
    <property type="entry name" value="ABC_transporter-like_CS"/>
</dbReference>
<evidence type="ECO:0000256" key="4">
    <source>
        <dbReference type="ARBA" id="ARBA00022475"/>
    </source>
</evidence>
<dbReference type="InterPro" id="IPR003593">
    <property type="entry name" value="AAA+_ATPase"/>
</dbReference>
<dbReference type="CDD" id="cd03262">
    <property type="entry name" value="ABC_HisP_GlnQ"/>
    <property type="match status" value="1"/>
</dbReference>
<evidence type="ECO:0000259" key="9">
    <source>
        <dbReference type="PROSITE" id="PS50893"/>
    </source>
</evidence>
<keyword evidence="11" id="KW-1185">Reference proteome</keyword>
<proteinExistence type="inferred from homology"/>
<evidence type="ECO:0000313" key="10">
    <source>
        <dbReference type="EMBL" id="EGO62306.1"/>
    </source>
</evidence>
<dbReference type="RefSeq" id="WP_004098970.1">
    <property type="nucleotide sequence ID" value="NZ_AFGF01000234.1"/>
</dbReference>
<evidence type="ECO:0000256" key="1">
    <source>
        <dbReference type="ARBA" id="ARBA00004202"/>
    </source>
</evidence>
<evidence type="ECO:0000256" key="3">
    <source>
        <dbReference type="ARBA" id="ARBA00022448"/>
    </source>
</evidence>
<evidence type="ECO:0000256" key="5">
    <source>
        <dbReference type="ARBA" id="ARBA00022741"/>
    </source>
</evidence>
<feature type="domain" description="ABC transporter" evidence="9">
    <location>
        <begin position="2"/>
        <end position="235"/>
    </location>
</feature>
<comment type="caution">
    <text evidence="10">The sequence shown here is derived from an EMBL/GenBank/DDBJ whole genome shotgun (WGS) entry which is preliminary data.</text>
</comment>
<dbReference type="GO" id="GO:0005524">
    <property type="term" value="F:ATP binding"/>
    <property type="evidence" value="ECO:0007669"/>
    <property type="project" value="UniProtKB-KW"/>
</dbReference>
<evidence type="ECO:0000256" key="8">
    <source>
        <dbReference type="ARBA" id="ARBA00023136"/>
    </source>
</evidence>
<dbReference type="GO" id="GO:0015424">
    <property type="term" value="F:ABC-type amino acid transporter activity"/>
    <property type="evidence" value="ECO:0007669"/>
    <property type="project" value="InterPro"/>
</dbReference>
<dbReference type="InterPro" id="IPR050086">
    <property type="entry name" value="MetN_ABC_transporter-like"/>
</dbReference>
<protein>
    <submittedName>
        <fullName evidence="10">ABC transporter</fullName>
    </submittedName>
</protein>
<gene>
    <name evidence="10" type="ORF">ALO_19067</name>
</gene>
<dbReference type="PIRSF" id="PIRSF039085">
    <property type="entry name" value="ABC_ATPase_HisP"/>
    <property type="match status" value="1"/>
</dbReference>
<dbReference type="InterPro" id="IPR003439">
    <property type="entry name" value="ABC_transporter-like_ATP-bd"/>
</dbReference>
<accession>F7NNX2</accession>